<protein>
    <submittedName>
        <fullName evidence="2">FAD-dependent monooxygenase</fullName>
    </submittedName>
</protein>
<name>A0ABN2NJ51_9PSEU</name>
<proteinExistence type="predicted"/>
<keyword evidence="2" id="KW-0560">Oxidoreductase</keyword>
<dbReference type="Gene3D" id="3.30.9.10">
    <property type="entry name" value="D-Amino Acid Oxidase, subunit A, domain 2"/>
    <property type="match status" value="1"/>
</dbReference>
<dbReference type="Proteomes" id="UP001500449">
    <property type="component" value="Unassembled WGS sequence"/>
</dbReference>
<evidence type="ECO:0000313" key="3">
    <source>
        <dbReference type="Proteomes" id="UP001500449"/>
    </source>
</evidence>
<organism evidence="2 3">
    <name type="scientific">Pseudonocardia ailaonensis</name>
    <dbReference type="NCBI Taxonomy" id="367279"/>
    <lineage>
        <taxon>Bacteria</taxon>
        <taxon>Bacillati</taxon>
        <taxon>Actinomycetota</taxon>
        <taxon>Actinomycetes</taxon>
        <taxon>Pseudonocardiales</taxon>
        <taxon>Pseudonocardiaceae</taxon>
        <taxon>Pseudonocardia</taxon>
    </lineage>
</organism>
<dbReference type="RefSeq" id="WP_344424299.1">
    <property type="nucleotide sequence ID" value="NZ_BAAAQK010000025.1"/>
</dbReference>
<evidence type="ECO:0000313" key="2">
    <source>
        <dbReference type="EMBL" id="GAA1870310.1"/>
    </source>
</evidence>
<keyword evidence="3" id="KW-1185">Reference proteome</keyword>
<keyword evidence="2" id="KW-0503">Monooxygenase</keyword>
<dbReference type="InterPro" id="IPR002938">
    <property type="entry name" value="FAD-bd"/>
</dbReference>
<dbReference type="SUPFAM" id="SSF51905">
    <property type="entry name" value="FAD/NAD(P)-binding domain"/>
    <property type="match status" value="1"/>
</dbReference>
<accession>A0ABN2NJ51</accession>
<evidence type="ECO:0000259" key="1">
    <source>
        <dbReference type="Pfam" id="PF01494"/>
    </source>
</evidence>
<dbReference type="InterPro" id="IPR051704">
    <property type="entry name" value="FAD_aromatic-hydroxylase"/>
</dbReference>
<comment type="caution">
    <text evidence="2">The sequence shown here is derived from an EMBL/GenBank/DDBJ whole genome shotgun (WGS) entry which is preliminary data.</text>
</comment>
<gene>
    <name evidence="2" type="ORF">GCM10009836_58650</name>
</gene>
<feature type="domain" description="FAD-binding" evidence="1">
    <location>
        <begin position="2"/>
        <end position="303"/>
    </location>
</feature>
<dbReference type="GO" id="GO:0004497">
    <property type="term" value="F:monooxygenase activity"/>
    <property type="evidence" value="ECO:0007669"/>
    <property type="project" value="UniProtKB-KW"/>
</dbReference>
<dbReference type="PRINTS" id="PR00420">
    <property type="entry name" value="RNGMNOXGNASE"/>
</dbReference>
<dbReference type="PANTHER" id="PTHR46865">
    <property type="entry name" value="OXIDOREDUCTASE-RELATED"/>
    <property type="match status" value="1"/>
</dbReference>
<dbReference type="PANTHER" id="PTHR46865:SF2">
    <property type="entry name" value="MONOOXYGENASE"/>
    <property type="match status" value="1"/>
</dbReference>
<sequence>MTRVLVVGAGIAGSTLAWWLARGGTEVTVVERTAGRRSSGSPVDVRGAATPVVARMGLAEQLRAAATRTTEMALVDEAGRRIARMPVQSGDGIELPRADLARILGEAAQGSAEFRFGDTVTALAGDPHGVDVTFAQARPERFDLVVGADGLHSRVRRLAFGPDSRFVRHLGMHVATVALDGAADPSTVRMHNAPGRALAIHPATGRELAAFLFRGPLAPGVAPIDLLDATYRGVGWRVPEVLERARAADDLWYDAVSRVRLPSWSRGRIALVGDAASCVSLLGEGSSLAIAGAATLAAALATEPVEVALRRYEHAHRRRTTPRGRAAGVMSHFLVPATGGGIALRNRALRFVA</sequence>
<dbReference type="Pfam" id="PF01494">
    <property type="entry name" value="FAD_binding_3"/>
    <property type="match status" value="1"/>
</dbReference>
<dbReference type="InterPro" id="IPR036188">
    <property type="entry name" value="FAD/NAD-bd_sf"/>
</dbReference>
<reference evidence="2 3" key="1">
    <citation type="journal article" date="2019" name="Int. J. Syst. Evol. Microbiol.">
        <title>The Global Catalogue of Microorganisms (GCM) 10K type strain sequencing project: providing services to taxonomists for standard genome sequencing and annotation.</title>
        <authorList>
            <consortium name="The Broad Institute Genomics Platform"/>
            <consortium name="The Broad Institute Genome Sequencing Center for Infectious Disease"/>
            <person name="Wu L."/>
            <person name="Ma J."/>
        </authorList>
    </citation>
    <scope>NUCLEOTIDE SEQUENCE [LARGE SCALE GENOMIC DNA]</scope>
    <source>
        <strain evidence="2 3">JCM 16009</strain>
    </source>
</reference>
<dbReference type="Gene3D" id="3.50.50.60">
    <property type="entry name" value="FAD/NAD(P)-binding domain"/>
    <property type="match status" value="1"/>
</dbReference>
<dbReference type="EMBL" id="BAAAQK010000025">
    <property type="protein sequence ID" value="GAA1870310.1"/>
    <property type="molecule type" value="Genomic_DNA"/>
</dbReference>